<evidence type="ECO:0000256" key="1">
    <source>
        <dbReference type="SAM" id="Phobius"/>
    </source>
</evidence>
<sequence length="89" mass="9627">MWEIGVLLIGIGVLIVCIFLATTIKDLGLTLKKVNQMLDENERSIHDIMNNAANITGSVDDVVSTSQKAVKALTTFGAIKSITGGRKRR</sequence>
<name>A0ABV9QNZ2_9FIRM</name>
<keyword evidence="3" id="KW-1185">Reference proteome</keyword>
<evidence type="ECO:0000313" key="3">
    <source>
        <dbReference type="Proteomes" id="UP001595916"/>
    </source>
</evidence>
<comment type="caution">
    <text evidence="2">The sequence shown here is derived from an EMBL/GenBank/DDBJ whole genome shotgun (WGS) entry which is preliminary data.</text>
</comment>
<feature type="transmembrane region" description="Helical" evidence="1">
    <location>
        <begin position="6"/>
        <end position="24"/>
    </location>
</feature>
<reference evidence="3" key="1">
    <citation type="journal article" date="2019" name="Int. J. Syst. Evol. Microbiol.">
        <title>The Global Catalogue of Microorganisms (GCM) 10K type strain sequencing project: providing services to taxonomists for standard genome sequencing and annotation.</title>
        <authorList>
            <consortium name="The Broad Institute Genomics Platform"/>
            <consortium name="The Broad Institute Genome Sequencing Center for Infectious Disease"/>
            <person name="Wu L."/>
            <person name="Ma J."/>
        </authorList>
    </citation>
    <scope>NUCLEOTIDE SEQUENCE [LARGE SCALE GENOMIC DNA]</scope>
    <source>
        <strain evidence="3">CCUG 46385</strain>
    </source>
</reference>
<keyword evidence="1" id="KW-0812">Transmembrane</keyword>
<organism evidence="2 3">
    <name type="scientific">Filifactor villosus</name>
    <dbReference type="NCBI Taxonomy" id="29374"/>
    <lineage>
        <taxon>Bacteria</taxon>
        <taxon>Bacillati</taxon>
        <taxon>Bacillota</taxon>
        <taxon>Clostridia</taxon>
        <taxon>Peptostreptococcales</taxon>
        <taxon>Filifactoraceae</taxon>
        <taxon>Filifactor</taxon>
    </lineage>
</organism>
<evidence type="ECO:0000313" key="2">
    <source>
        <dbReference type="EMBL" id="MFC4805699.1"/>
    </source>
</evidence>
<proteinExistence type="predicted"/>
<dbReference type="Proteomes" id="UP001595916">
    <property type="component" value="Unassembled WGS sequence"/>
</dbReference>
<gene>
    <name evidence="2" type="ORF">ACFO4R_11655</name>
</gene>
<dbReference type="EMBL" id="JBHSHL010000060">
    <property type="protein sequence ID" value="MFC4805699.1"/>
    <property type="molecule type" value="Genomic_DNA"/>
</dbReference>
<accession>A0ABV9QNZ2</accession>
<keyword evidence="1" id="KW-1133">Transmembrane helix</keyword>
<dbReference type="RefSeq" id="WP_379789341.1">
    <property type="nucleotide sequence ID" value="NZ_JBHSHL010000060.1"/>
</dbReference>
<protein>
    <submittedName>
        <fullName evidence="2">DUF948 domain-containing protein</fullName>
    </submittedName>
</protein>
<keyword evidence="1" id="KW-0472">Membrane</keyword>